<proteinExistence type="predicted"/>
<feature type="transmembrane region" description="Helical" evidence="1">
    <location>
        <begin position="6"/>
        <end position="23"/>
    </location>
</feature>
<reference evidence="2" key="1">
    <citation type="submission" date="2023-07" db="EMBL/GenBank/DDBJ databases">
        <title>Chromosome-level genome assembly of Artemia franciscana.</title>
        <authorList>
            <person name="Jo E."/>
        </authorList>
    </citation>
    <scope>NUCLEOTIDE SEQUENCE</scope>
    <source>
        <tissue evidence="2">Whole body</tissue>
    </source>
</reference>
<keyword evidence="1" id="KW-0472">Membrane</keyword>
<dbReference type="Proteomes" id="UP001187531">
    <property type="component" value="Unassembled WGS sequence"/>
</dbReference>
<name>A0AA88L9N2_ARTSF</name>
<keyword evidence="1" id="KW-1133">Transmembrane helix</keyword>
<gene>
    <name evidence="2" type="ORF">QYM36_009288</name>
</gene>
<evidence type="ECO:0000313" key="2">
    <source>
        <dbReference type="EMBL" id="KAK2713370.1"/>
    </source>
</evidence>
<protein>
    <submittedName>
        <fullName evidence="2">Uncharacterized protein</fullName>
    </submittedName>
</protein>
<dbReference type="EMBL" id="JAVRJZ010000014">
    <property type="protein sequence ID" value="KAK2713370.1"/>
    <property type="molecule type" value="Genomic_DNA"/>
</dbReference>
<sequence length="171" mass="19269">MKEELQYLALFPMVIVALYLTYFKAEKGITINLTEEYNLGSTLTTDDIIEASRVGRPKDESSPCTLLVQLRKDTSETERKSPSSTLEKDNLLPSQIYEHCRPNDNYLDQLVKQPPRGKDKPTTLDLVLCINGSEIGIVRAEAPLGKLDHATITAELKAETKQKYNNENKLN</sequence>
<evidence type="ECO:0000313" key="3">
    <source>
        <dbReference type="Proteomes" id="UP001187531"/>
    </source>
</evidence>
<accession>A0AA88L9N2</accession>
<comment type="caution">
    <text evidence="2">The sequence shown here is derived from an EMBL/GenBank/DDBJ whole genome shotgun (WGS) entry which is preliminary data.</text>
</comment>
<keyword evidence="1" id="KW-0812">Transmembrane</keyword>
<evidence type="ECO:0000256" key="1">
    <source>
        <dbReference type="SAM" id="Phobius"/>
    </source>
</evidence>
<dbReference type="AlphaFoldDB" id="A0AA88L9N2"/>
<keyword evidence="3" id="KW-1185">Reference proteome</keyword>
<organism evidence="2 3">
    <name type="scientific">Artemia franciscana</name>
    <name type="common">Brine shrimp</name>
    <name type="synonym">Artemia sanfranciscana</name>
    <dbReference type="NCBI Taxonomy" id="6661"/>
    <lineage>
        <taxon>Eukaryota</taxon>
        <taxon>Metazoa</taxon>
        <taxon>Ecdysozoa</taxon>
        <taxon>Arthropoda</taxon>
        <taxon>Crustacea</taxon>
        <taxon>Branchiopoda</taxon>
        <taxon>Anostraca</taxon>
        <taxon>Artemiidae</taxon>
        <taxon>Artemia</taxon>
    </lineage>
</organism>